<dbReference type="GO" id="GO:0005524">
    <property type="term" value="F:ATP binding"/>
    <property type="evidence" value="ECO:0007669"/>
    <property type="project" value="UniProtKB-KW"/>
</dbReference>
<accession>A0A7S2RL25</accession>
<gene>
    <name evidence="4" type="ORF">RMAR1173_LOCUS5672</name>
</gene>
<organism evidence="4">
    <name type="scientific">Rhizochromulina marina</name>
    <dbReference type="NCBI Taxonomy" id="1034831"/>
    <lineage>
        <taxon>Eukaryota</taxon>
        <taxon>Sar</taxon>
        <taxon>Stramenopiles</taxon>
        <taxon>Ochrophyta</taxon>
        <taxon>Dictyochophyceae</taxon>
        <taxon>Rhizochromulinales</taxon>
        <taxon>Rhizochromulina</taxon>
    </lineage>
</organism>
<dbReference type="GO" id="GO:0000226">
    <property type="term" value="P:microtubule cytoskeleton organization"/>
    <property type="evidence" value="ECO:0007669"/>
    <property type="project" value="TreeGrafter"/>
</dbReference>
<dbReference type="InterPro" id="IPR004344">
    <property type="entry name" value="TTL/TTLL_fam"/>
</dbReference>
<evidence type="ECO:0000256" key="1">
    <source>
        <dbReference type="ARBA" id="ARBA00022598"/>
    </source>
</evidence>
<dbReference type="AlphaFoldDB" id="A0A7S2RL25"/>
<dbReference type="Gene3D" id="3.30.470.20">
    <property type="entry name" value="ATP-grasp fold, B domain"/>
    <property type="match status" value="1"/>
</dbReference>
<dbReference type="PROSITE" id="PS51221">
    <property type="entry name" value="TTL"/>
    <property type="match status" value="1"/>
</dbReference>
<dbReference type="EMBL" id="HBHJ01008754">
    <property type="protein sequence ID" value="CAD9674238.1"/>
    <property type="molecule type" value="Transcribed_RNA"/>
</dbReference>
<dbReference type="Pfam" id="PF03133">
    <property type="entry name" value="TTL"/>
    <property type="match status" value="1"/>
</dbReference>
<reference evidence="4" key="1">
    <citation type="submission" date="2021-01" db="EMBL/GenBank/DDBJ databases">
        <authorList>
            <person name="Corre E."/>
            <person name="Pelletier E."/>
            <person name="Niang G."/>
            <person name="Scheremetjew M."/>
            <person name="Finn R."/>
            <person name="Kale V."/>
            <person name="Holt S."/>
            <person name="Cochrane G."/>
            <person name="Meng A."/>
            <person name="Brown T."/>
            <person name="Cohen L."/>
        </authorList>
    </citation>
    <scope>NUCLEOTIDE SEQUENCE</scope>
    <source>
        <strain evidence="4">CCMP1243</strain>
    </source>
</reference>
<dbReference type="PANTHER" id="PTHR12241">
    <property type="entry name" value="TUBULIN POLYGLUTAMYLASE"/>
    <property type="match status" value="1"/>
</dbReference>
<sequence>MRPEKGIPTEALPGYMKTHSVAQRFVIHPFLYRGRKFHMRIYVFVTRYALENDLRVYVLRRGFAFASSSSYDPTAPDEELIFSRVGDTVETLTLEDVDQEVRRQVPSSTPGAWWVALRRTIGRTFWTFTKEQERLHPGRMDAGTWHNEQGHCFDLFAVDAIMDNNLIPYLLEVNLGPNIYVDRKQAMAQEPVKSVLMESIAQWAADVLLEGSIDVEPPPDFERVPVDVAELHRSLQES</sequence>
<evidence type="ECO:0000313" key="4">
    <source>
        <dbReference type="EMBL" id="CAD9674238.1"/>
    </source>
</evidence>
<dbReference type="GO" id="GO:0070740">
    <property type="term" value="F:tubulin-glutamic acid ligase activity"/>
    <property type="evidence" value="ECO:0007669"/>
    <property type="project" value="TreeGrafter"/>
</dbReference>
<evidence type="ECO:0000256" key="3">
    <source>
        <dbReference type="ARBA" id="ARBA00022840"/>
    </source>
</evidence>
<dbReference type="GO" id="GO:0015631">
    <property type="term" value="F:tubulin binding"/>
    <property type="evidence" value="ECO:0007669"/>
    <property type="project" value="TreeGrafter"/>
</dbReference>
<dbReference type="GO" id="GO:0036064">
    <property type="term" value="C:ciliary basal body"/>
    <property type="evidence" value="ECO:0007669"/>
    <property type="project" value="TreeGrafter"/>
</dbReference>
<keyword evidence="2" id="KW-0547">Nucleotide-binding</keyword>
<protein>
    <recommendedName>
        <fullName evidence="5">Tubulin--tyrosine ligase-like protein 9</fullName>
    </recommendedName>
</protein>
<keyword evidence="1" id="KW-0436">Ligase</keyword>
<evidence type="ECO:0000256" key="2">
    <source>
        <dbReference type="ARBA" id="ARBA00022741"/>
    </source>
</evidence>
<evidence type="ECO:0008006" key="5">
    <source>
        <dbReference type="Google" id="ProtNLM"/>
    </source>
</evidence>
<keyword evidence="3" id="KW-0067">ATP-binding</keyword>
<name>A0A7S2RL25_9STRA</name>
<proteinExistence type="predicted"/>